<proteinExistence type="predicted"/>
<evidence type="ECO:0000256" key="2">
    <source>
        <dbReference type="SAM" id="SignalP"/>
    </source>
</evidence>
<keyword evidence="2" id="KW-0732">Signal</keyword>
<gene>
    <name evidence="3" type="ORF">BIW11_07999</name>
</gene>
<sequence>MSLWMPSLRRCRLVWLASVVPLEADMQPEAPMHSLSNEAGSFKRSSPSKRHCDVSWLFGYSALLLDTTSLQKTGSVRVAELTGSKPRADARQGWDQRTSGQTIDDLND</sequence>
<feature type="chain" id="PRO_5012845377" description="Secreted protein" evidence="2">
    <location>
        <begin position="25"/>
        <end position="108"/>
    </location>
</feature>
<evidence type="ECO:0008006" key="5">
    <source>
        <dbReference type="Google" id="ProtNLM"/>
    </source>
</evidence>
<feature type="region of interest" description="Disordered" evidence="1">
    <location>
        <begin position="80"/>
        <end position="108"/>
    </location>
</feature>
<protein>
    <recommendedName>
        <fullName evidence="5">Secreted protein</fullName>
    </recommendedName>
</protein>
<feature type="signal peptide" evidence="2">
    <location>
        <begin position="1"/>
        <end position="24"/>
    </location>
</feature>
<evidence type="ECO:0000256" key="1">
    <source>
        <dbReference type="SAM" id="MobiDB-lite"/>
    </source>
</evidence>
<feature type="compositionally biased region" description="Polar residues" evidence="1">
    <location>
        <begin position="95"/>
        <end position="108"/>
    </location>
</feature>
<organism evidence="3 4">
    <name type="scientific">Tropilaelaps mercedesae</name>
    <dbReference type="NCBI Taxonomy" id="418985"/>
    <lineage>
        <taxon>Eukaryota</taxon>
        <taxon>Metazoa</taxon>
        <taxon>Ecdysozoa</taxon>
        <taxon>Arthropoda</taxon>
        <taxon>Chelicerata</taxon>
        <taxon>Arachnida</taxon>
        <taxon>Acari</taxon>
        <taxon>Parasitiformes</taxon>
        <taxon>Mesostigmata</taxon>
        <taxon>Gamasina</taxon>
        <taxon>Dermanyssoidea</taxon>
        <taxon>Laelapidae</taxon>
        <taxon>Tropilaelaps</taxon>
    </lineage>
</organism>
<name>A0A1V9XRS2_9ACAR</name>
<keyword evidence="4" id="KW-1185">Reference proteome</keyword>
<evidence type="ECO:0000313" key="3">
    <source>
        <dbReference type="EMBL" id="OQR76082.1"/>
    </source>
</evidence>
<dbReference type="EMBL" id="MNPL01005341">
    <property type="protein sequence ID" value="OQR76082.1"/>
    <property type="molecule type" value="Genomic_DNA"/>
</dbReference>
<evidence type="ECO:0000313" key="4">
    <source>
        <dbReference type="Proteomes" id="UP000192247"/>
    </source>
</evidence>
<dbReference type="Proteomes" id="UP000192247">
    <property type="component" value="Unassembled WGS sequence"/>
</dbReference>
<dbReference type="InParanoid" id="A0A1V9XRS2"/>
<dbReference type="AlphaFoldDB" id="A0A1V9XRS2"/>
<reference evidence="3 4" key="1">
    <citation type="journal article" date="2017" name="Gigascience">
        <title>Draft genome of the honey bee ectoparasitic mite, Tropilaelaps mercedesae, is shaped by the parasitic life history.</title>
        <authorList>
            <person name="Dong X."/>
            <person name="Armstrong S.D."/>
            <person name="Xia D."/>
            <person name="Makepeace B.L."/>
            <person name="Darby A.C."/>
            <person name="Kadowaki T."/>
        </authorList>
    </citation>
    <scope>NUCLEOTIDE SEQUENCE [LARGE SCALE GENOMIC DNA]</scope>
    <source>
        <strain evidence="3">Wuxi-XJTLU</strain>
    </source>
</reference>
<comment type="caution">
    <text evidence="3">The sequence shown here is derived from an EMBL/GenBank/DDBJ whole genome shotgun (WGS) entry which is preliminary data.</text>
</comment>
<accession>A0A1V9XRS2</accession>